<dbReference type="SMART" id="SM00382">
    <property type="entry name" value="AAA"/>
    <property type="match status" value="1"/>
</dbReference>
<dbReference type="EMBL" id="JBHUNA010000021">
    <property type="protein sequence ID" value="MFD2761329.1"/>
    <property type="molecule type" value="Genomic_DNA"/>
</dbReference>
<dbReference type="InterPro" id="IPR003439">
    <property type="entry name" value="ABC_transporter-like_ATP-bd"/>
</dbReference>
<dbReference type="RefSeq" id="WP_382393717.1">
    <property type="nucleotide sequence ID" value="NZ_JBHUNA010000021.1"/>
</dbReference>
<dbReference type="GO" id="GO:0005524">
    <property type="term" value="F:ATP binding"/>
    <property type="evidence" value="ECO:0007669"/>
    <property type="project" value="UniProtKB-KW"/>
</dbReference>
<evidence type="ECO:0000256" key="2">
    <source>
        <dbReference type="ARBA" id="ARBA00022741"/>
    </source>
</evidence>
<gene>
    <name evidence="5" type="ORF">ACFSUO_10135</name>
</gene>
<keyword evidence="3 5" id="KW-0067">ATP-binding</keyword>
<comment type="caution">
    <text evidence="5">The sequence shown here is derived from an EMBL/GenBank/DDBJ whole genome shotgun (WGS) entry which is preliminary data.</text>
</comment>
<feature type="domain" description="ABC transporter" evidence="4">
    <location>
        <begin position="1"/>
        <end position="206"/>
    </location>
</feature>
<evidence type="ECO:0000259" key="4">
    <source>
        <dbReference type="PROSITE" id="PS50893"/>
    </source>
</evidence>
<keyword evidence="2" id="KW-0547">Nucleotide-binding</keyword>
<dbReference type="InterPro" id="IPR027417">
    <property type="entry name" value="P-loop_NTPase"/>
</dbReference>
<proteinExistence type="predicted"/>
<evidence type="ECO:0000313" key="5">
    <source>
        <dbReference type="EMBL" id="MFD2761329.1"/>
    </source>
</evidence>
<dbReference type="InterPro" id="IPR003593">
    <property type="entry name" value="AAA+_ATPase"/>
</dbReference>
<dbReference type="Pfam" id="PF00005">
    <property type="entry name" value="ABC_tran"/>
    <property type="match status" value="1"/>
</dbReference>
<dbReference type="Gene3D" id="3.40.50.300">
    <property type="entry name" value="P-loop containing nucleotide triphosphate hydrolases"/>
    <property type="match status" value="1"/>
</dbReference>
<dbReference type="PANTHER" id="PTHR42781:SF4">
    <property type="entry name" value="SPERMIDINE_PUTRESCINE IMPORT ATP-BINDING PROTEIN POTA"/>
    <property type="match status" value="1"/>
</dbReference>
<dbReference type="Proteomes" id="UP001597502">
    <property type="component" value="Unassembled WGS sequence"/>
</dbReference>
<evidence type="ECO:0000256" key="1">
    <source>
        <dbReference type="ARBA" id="ARBA00022448"/>
    </source>
</evidence>
<protein>
    <submittedName>
        <fullName evidence="5">Sulfate/molybdate ABC transporter ATP-binding protein</fullName>
    </submittedName>
</protein>
<accession>A0ABW5V9U1</accession>
<organism evidence="5 6">
    <name type="scientific">Lentibacillus juripiscarius</name>
    <dbReference type="NCBI Taxonomy" id="257446"/>
    <lineage>
        <taxon>Bacteria</taxon>
        <taxon>Bacillati</taxon>
        <taxon>Bacillota</taxon>
        <taxon>Bacilli</taxon>
        <taxon>Bacillales</taxon>
        <taxon>Bacillaceae</taxon>
        <taxon>Lentibacillus</taxon>
    </lineage>
</organism>
<name>A0ABW5V9U1_9BACI</name>
<dbReference type="InterPro" id="IPR050093">
    <property type="entry name" value="ABC_SmlMolc_Importer"/>
</dbReference>
<evidence type="ECO:0000313" key="6">
    <source>
        <dbReference type="Proteomes" id="UP001597502"/>
    </source>
</evidence>
<dbReference type="PROSITE" id="PS50893">
    <property type="entry name" value="ABC_TRANSPORTER_2"/>
    <property type="match status" value="1"/>
</dbReference>
<dbReference type="InterPro" id="IPR017871">
    <property type="entry name" value="ABC_transporter-like_CS"/>
</dbReference>
<dbReference type="SUPFAM" id="SSF52540">
    <property type="entry name" value="P-loop containing nucleoside triphosphate hydrolases"/>
    <property type="match status" value="1"/>
</dbReference>
<keyword evidence="1" id="KW-0813">Transport</keyword>
<dbReference type="PROSITE" id="PS00211">
    <property type="entry name" value="ABC_TRANSPORTER_1"/>
    <property type="match status" value="1"/>
</dbReference>
<reference evidence="6" key="1">
    <citation type="journal article" date="2019" name="Int. J. Syst. Evol. Microbiol.">
        <title>The Global Catalogue of Microorganisms (GCM) 10K type strain sequencing project: providing services to taxonomists for standard genome sequencing and annotation.</title>
        <authorList>
            <consortium name="The Broad Institute Genomics Platform"/>
            <consortium name="The Broad Institute Genome Sequencing Center for Infectious Disease"/>
            <person name="Wu L."/>
            <person name="Ma J."/>
        </authorList>
    </citation>
    <scope>NUCLEOTIDE SEQUENCE [LARGE SCALE GENOMIC DNA]</scope>
    <source>
        <strain evidence="6">TISTR 1535</strain>
    </source>
</reference>
<keyword evidence="6" id="KW-1185">Reference proteome</keyword>
<sequence length="206" mass="23076">MLSLNINIQKKLKAFTLDVQLEAGGEIVVLSGPSGAGKTTILNCIAGLSQPDSGYITLNGRDLLQEGKKPLPVNKRRIGYLFQDYALFPHMTVWNNIKYGMKNEQLTKKLMEVAGIQHLLEEYPRTISGGEKQRVALVRALATEPEALLLDEPFSSLDNQTKMECRNELLRLHAFWNIPILLVTHDKEEAKLLGNRILQIENGTLV</sequence>
<evidence type="ECO:0000256" key="3">
    <source>
        <dbReference type="ARBA" id="ARBA00022840"/>
    </source>
</evidence>
<dbReference type="PANTHER" id="PTHR42781">
    <property type="entry name" value="SPERMIDINE/PUTRESCINE IMPORT ATP-BINDING PROTEIN POTA"/>
    <property type="match status" value="1"/>
</dbReference>